<feature type="region of interest" description="Disordered" evidence="5">
    <location>
        <begin position="295"/>
        <end position="354"/>
    </location>
</feature>
<reference evidence="8 9" key="1">
    <citation type="submission" date="2018-12" db="EMBL/GenBank/DDBJ databases">
        <authorList>
            <consortium name="Pathogen Informatics"/>
        </authorList>
    </citation>
    <scope>NUCLEOTIDE SEQUENCE [LARGE SCALE GENOMIC DNA]</scope>
    <source>
        <strain evidence="8 9">NCTC10207</strain>
    </source>
</reference>
<evidence type="ECO:0000256" key="2">
    <source>
        <dbReference type="ARBA" id="ARBA00022525"/>
    </source>
</evidence>
<evidence type="ECO:0000256" key="5">
    <source>
        <dbReference type="SAM" id="MobiDB-lite"/>
    </source>
</evidence>
<keyword evidence="2" id="KW-0964">Secreted</keyword>
<feature type="compositionally biased region" description="Low complexity" evidence="5">
    <location>
        <begin position="319"/>
        <end position="341"/>
    </location>
</feature>
<dbReference type="PROSITE" id="PS50847">
    <property type="entry name" value="GRAM_POS_ANCHORING"/>
    <property type="match status" value="1"/>
</dbReference>
<evidence type="ECO:0000259" key="7">
    <source>
        <dbReference type="PROSITE" id="PS50847"/>
    </source>
</evidence>
<feature type="region of interest" description="Disordered" evidence="5">
    <location>
        <begin position="386"/>
        <end position="421"/>
    </location>
</feature>
<dbReference type="InterPro" id="IPR019931">
    <property type="entry name" value="LPXTG_anchor"/>
</dbReference>
<keyword evidence="3" id="KW-0732">Signal</keyword>
<accession>A0A7Z9A720</accession>
<proteinExistence type="predicted"/>
<feature type="compositionally biased region" description="Basic and acidic residues" evidence="5">
    <location>
        <begin position="345"/>
        <end position="354"/>
    </location>
</feature>
<dbReference type="Pfam" id="PF05901">
    <property type="entry name" value="Excalibur"/>
    <property type="match status" value="2"/>
</dbReference>
<feature type="compositionally biased region" description="Basic and acidic residues" evidence="5">
    <location>
        <begin position="304"/>
        <end position="315"/>
    </location>
</feature>
<keyword evidence="1" id="KW-0134">Cell wall</keyword>
<name>A0A7Z9A720_9MICC</name>
<feature type="domain" description="Gram-positive cocci surface proteins LPxTG" evidence="7">
    <location>
        <begin position="424"/>
        <end position="459"/>
    </location>
</feature>
<dbReference type="NCBIfam" id="TIGR01167">
    <property type="entry name" value="LPXTG_anchor"/>
    <property type="match status" value="1"/>
</dbReference>
<dbReference type="SMART" id="SM00894">
    <property type="entry name" value="Excalibur"/>
    <property type="match status" value="2"/>
</dbReference>
<sequence length="459" mass="45341">MYTTVPKRLFGRFTLRGAYRILGMTTHHKFATIGVVATLSLSLVGATAVPAAFAAPATNTAAVAPAANASHTYDDGATITFPSSWTVGQGLSFTGTGFKAKDGSPSVLALKIDGGGVSGQPYLRVEADANGNVAGTIPWQEGFKPGQTVTLTVLTGSLNKQDPRRGGDAATVTIQAAAAPSASPTDTAAASAAPAPTEAAPSSSASAAQSTTEAPAASSASAAVTGKPQPAVQPSAAPSQSEQAANNSAQDSSSAEHNVPNASANAEHLAAAAQGSDAAGEIPKNCTEASARGLSNIDANSPHYGEHLDRDKDGVGCETKATGTSGSGTASTTGGKQAAAADTSTDDKPDNCTEARARGLNNIKAGSEHYSGHLDRDKDGVACESRVSGSYSGGSASRVSSSGTVASTGSTGSYSAASTTRGRLASTGASGALTIAGVGLFTLVAGTAVVLVARRRKQA</sequence>
<dbReference type="EMBL" id="LR134479">
    <property type="protein sequence ID" value="VEI24388.1"/>
    <property type="molecule type" value="Genomic_DNA"/>
</dbReference>
<evidence type="ECO:0000256" key="3">
    <source>
        <dbReference type="ARBA" id="ARBA00022729"/>
    </source>
</evidence>
<protein>
    <submittedName>
        <fullName evidence="8">Excalibur calcium-binding domain</fullName>
    </submittedName>
</protein>
<evidence type="ECO:0000313" key="8">
    <source>
        <dbReference type="EMBL" id="VEI24388.1"/>
    </source>
</evidence>
<keyword evidence="6" id="KW-0472">Membrane</keyword>
<evidence type="ECO:0000313" key="9">
    <source>
        <dbReference type="Proteomes" id="UP000282386"/>
    </source>
</evidence>
<keyword evidence="6" id="KW-1133">Transmembrane helix</keyword>
<keyword evidence="6" id="KW-0812">Transmembrane</keyword>
<dbReference type="InterPro" id="IPR008613">
    <property type="entry name" value="Excalibur_Ca-bd_domain"/>
</dbReference>
<evidence type="ECO:0000256" key="1">
    <source>
        <dbReference type="ARBA" id="ARBA00022512"/>
    </source>
</evidence>
<dbReference type="Proteomes" id="UP000282386">
    <property type="component" value="Chromosome"/>
</dbReference>
<gene>
    <name evidence="8" type="ORF">NCTC10207_02058</name>
</gene>
<feature type="transmembrane region" description="Helical" evidence="6">
    <location>
        <begin position="431"/>
        <end position="453"/>
    </location>
</feature>
<feature type="region of interest" description="Disordered" evidence="5">
    <location>
        <begin position="177"/>
        <end position="261"/>
    </location>
</feature>
<dbReference type="AlphaFoldDB" id="A0A7Z9A720"/>
<evidence type="ECO:0000256" key="4">
    <source>
        <dbReference type="ARBA" id="ARBA00023088"/>
    </source>
</evidence>
<organism evidence="8 9">
    <name type="scientific">Rothia aeria</name>
    <dbReference type="NCBI Taxonomy" id="172042"/>
    <lineage>
        <taxon>Bacteria</taxon>
        <taxon>Bacillati</taxon>
        <taxon>Actinomycetota</taxon>
        <taxon>Actinomycetes</taxon>
        <taxon>Micrococcales</taxon>
        <taxon>Micrococcaceae</taxon>
        <taxon>Rothia</taxon>
    </lineage>
</organism>
<feature type="compositionally biased region" description="Low complexity" evidence="5">
    <location>
        <begin position="177"/>
        <end position="255"/>
    </location>
</feature>
<evidence type="ECO:0000256" key="6">
    <source>
        <dbReference type="SAM" id="Phobius"/>
    </source>
</evidence>
<keyword evidence="4" id="KW-0572">Peptidoglycan-anchor</keyword>